<dbReference type="RefSeq" id="WP_250999611.1">
    <property type="nucleotide sequence ID" value="NZ_CP060073.1"/>
</dbReference>
<protein>
    <submittedName>
        <fullName evidence="1">Putative glycosyltransferase</fullName>
    </submittedName>
</protein>
<dbReference type="AlphaFoldDB" id="A0A2X1PHY9"/>
<organism evidence="1 2">
    <name type="scientific">Escherichia coli</name>
    <dbReference type="NCBI Taxonomy" id="562"/>
    <lineage>
        <taxon>Bacteria</taxon>
        <taxon>Pseudomonadati</taxon>
        <taxon>Pseudomonadota</taxon>
        <taxon>Gammaproteobacteria</taxon>
        <taxon>Enterobacterales</taxon>
        <taxon>Enterobacteriaceae</taxon>
        <taxon>Escherichia</taxon>
    </lineage>
</organism>
<dbReference type="GO" id="GO:0016740">
    <property type="term" value="F:transferase activity"/>
    <property type="evidence" value="ECO:0007669"/>
    <property type="project" value="UniProtKB-KW"/>
</dbReference>
<dbReference type="SUPFAM" id="SSF53756">
    <property type="entry name" value="UDP-Glycosyltransferase/glycogen phosphorylase"/>
    <property type="match status" value="1"/>
</dbReference>
<evidence type="ECO:0000313" key="2">
    <source>
        <dbReference type="Proteomes" id="UP000250780"/>
    </source>
</evidence>
<proteinExistence type="predicted"/>
<name>A0A2X1PHY9_ECOLX</name>
<gene>
    <name evidence="1" type="primary">wbaD_1</name>
    <name evidence="1" type="ORF">NCTC9073_06192</name>
</gene>
<reference evidence="1 2" key="1">
    <citation type="submission" date="2018-06" db="EMBL/GenBank/DDBJ databases">
        <authorList>
            <consortium name="Pathogen Informatics"/>
            <person name="Doyle S."/>
        </authorList>
    </citation>
    <scope>NUCLEOTIDE SEQUENCE [LARGE SCALE GENOMIC DNA]</scope>
    <source>
        <strain evidence="1 2">NCTC9073</strain>
    </source>
</reference>
<dbReference type="EMBL" id="UASD01000010">
    <property type="protein sequence ID" value="SPX20036.1"/>
    <property type="molecule type" value="Genomic_DNA"/>
</dbReference>
<sequence>MALGLPCISSTVGFEGLGAEEGKEIYVANTKEEYLRVLNYFITNLDKYTETALVAKKFIGENFSWEAKLSPYIQKIKESVK</sequence>
<keyword evidence="1" id="KW-0808">Transferase</keyword>
<evidence type="ECO:0000313" key="1">
    <source>
        <dbReference type="EMBL" id="SPX20036.1"/>
    </source>
</evidence>
<accession>A0A2X1PHY9</accession>
<dbReference type="Proteomes" id="UP000250780">
    <property type="component" value="Unassembled WGS sequence"/>
</dbReference>